<feature type="region of interest" description="Disordered" evidence="1">
    <location>
        <begin position="1"/>
        <end position="24"/>
    </location>
</feature>
<gene>
    <name evidence="2" type="ORF">BE15_23470</name>
</gene>
<accession>A0A150QDW7</accession>
<dbReference type="Proteomes" id="UP000075260">
    <property type="component" value="Unassembled WGS sequence"/>
</dbReference>
<reference evidence="2 3" key="1">
    <citation type="submission" date="2014-02" db="EMBL/GenBank/DDBJ databases">
        <title>The small core and large imbalanced accessory genome model reveals a collaborative survival strategy of Sorangium cellulosum strains in nature.</title>
        <authorList>
            <person name="Han K."/>
            <person name="Peng R."/>
            <person name="Blom J."/>
            <person name="Li Y.-Z."/>
        </authorList>
    </citation>
    <scope>NUCLEOTIDE SEQUENCE [LARGE SCALE GENOMIC DNA]</scope>
    <source>
        <strain evidence="2 3">So0008-312</strain>
    </source>
</reference>
<comment type="caution">
    <text evidence="2">The sequence shown here is derived from an EMBL/GenBank/DDBJ whole genome shotgun (WGS) entry which is preliminary data.</text>
</comment>
<evidence type="ECO:0000256" key="1">
    <source>
        <dbReference type="SAM" id="MobiDB-lite"/>
    </source>
</evidence>
<name>A0A150QDW7_SORCE</name>
<sequence length="67" mass="7065">MTSNATAELLDKRHSRDRGTEMACPEAKTRWDVALTFVMTVVELTVACAPSSSSPALDTDGPPAGIS</sequence>
<evidence type="ECO:0000313" key="3">
    <source>
        <dbReference type="Proteomes" id="UP000075260"/>
    </source>
</evidence>
<organism evidence="2 3">
    <name type="scientific">Sorangium cellulosum</name>
    <name type="common">Polyangium cellulosum</name>
    <dbReference type="NCBI Taxonomy" id="56"/>
    <lineage>
        <taxon>Bacteria</taxon>
        <taxon>Pseudomonadati</taxon>
        <taxon>Myxococcota</taxon>
        <taxon>Polyangia</taxon>
        <taxon>Polyangiales</taxon>
        <taxon>Polyangiaceae</taxon>
        <taxon>Sorangium</taxon>
    </lineage>
</organism>
<evidence type="ECO:0000313" key="2">
    <source>
        <dbReference type="EMBL" id="KYF65906.1"/>
    </source>
</evidence>
<dbReference type="RefSeq" id="WP_061610840.1">
    <property type="nucleotide sequence ID" value="NZ_JEMA01000789.1"/>
</dbReference>
<dbReference type="EMBL" id="JEMA01000789">
    <property type="protein sequence ID" value="KYF65906.1"/>
    <property type="molecule type" value="Genomic_DNA"/>
</dbReference>
<feature type="compositionally biased region" description="Basic and acidic residues" evidence="1">
    <location>
        <begin position="9"/>
        <end position="20"/>
    </location>
</feature>
<protein>
    <submittedName>
        <fullName evidence="2">Uncharacterized protein</fullName>
    </submittedName>
</protein>
<dbReference type="OrthoDB" id="9809646at2"/>
<dbReference type="AlphaFoldDB" id="A0A150QDW7"/>
<proteinExistence type="predicted"/>